<dbReference type="Proteomes" id="UP001470230">
    <property type="component" value="Unassembled WGS sequence"/>
</dbReference>
<protein>
    <recommendedName>
        <fullName evidence="3">Importin N-terminal domain-containing protein</fullName>
    </recommendedName>
</protein>
<reference evidence="1 2" key="1">
    <citation type="submission" date="2024-04" db="EMBL/GenBank/DDBJ databases">
        <title>Tritrichomonas musculus Genome.</title>
        <authorList>
            <person name="Alves-Ferreira E."/>
            <person name="Grigg M."/>
            <person name="Lorenzi H."/>
            <person name="Galac M."/>
        </authorList>
    </citation>
    <scope>NUCLEOTIDE SEQUENCE [LARGE SCALE GENOMIC DNA]</scope>
    <source>
        <strain evidence="1 2">EAF2021</strain>
    </source>
</reference>
<keyword evidence="2" id="KW-1185">Reference proteome</keyword>
<accession>A0ABR2J4E0</accession>
<dbReference type="EMBL" id="JAPFFF010000013">
    <property type="protein sequence ID" value="KAK8872125.1"/>
    <property type="molecule type" value="Genomic_DNA"/>
</dbReference>
<dbReference type="Gene3D" id="1.25.10.10">
    <property type="entry name" value="Leucine-rich Repeat Variant"/>
    <property type="match status" value="1"/>
</dbReference>
<dbReference type="SUPFAM" id="SSF48371">
    <property type="entry name" value="ARM repeat"/>
    <property type="match status" value="2"/>
</dbReference>
<name>A0ABR2J4E0_9EUKA</name>
<comment type="caution">
    <text evidence="1">The sequence shown here is derived from an EMBL/GenBank/DDBJ whole genome shotgun (WGS) entry which is preliminary data.</text>
</comment>
<dbReference type="InterPro" id="IPR016024">
    <property type="entry name" value="ARM-type_fold"/>
</dbReference>
<proteinExistence type="predicted"/>
<evidence type="ECO:0008006" key="3">
    <source>
        <dbReference type="Google" id="ProtNLM"/>
    </source>
</evidence>
<evidence type="ECO:0000313" key="1">
    <source>
        <dbReference type="EMBL" id="KAK8872125.1"/>
    </source>
</evidence>
<gene>
    <name evidence="1" type="ORF">M9Y10_007886</name>
</gene>
<dbReference type="InterPro" id="IPR011989">
    <property type="entry name" value="ARM-like"/>
</dbReference>
<sequence>MEGKIIEYLESLLSVYKEDPEWIKFGEYLQNQEFSEGLFNIIRNPDYGASRILALSALKQFVVQIPNQAIELFLPLLNDNDSRIQSLIAYLIARSSDSTYLSETAFPLLISQIQNPEEQGNLIKGIILCAYEYVKRCKARNQNILEFLVKTSLVNKNIPIKIRKMALEAIIRQIQYCFYKDETSPIFQNDFNSFLALFNSIPTDDDNLPLFEYMLTFISSHQNLVSVEIVQKKLEELFRIFVEKECPLRHDDYIKSTVLYTLIEVIFRFRIPIPFPMIFRMLTYHDDHLMNIGNNINDFFAGFIIESDNNIECENDTEKEEEVSDYIEYEIQNLFDQACSINDVHYKIRMHTSNMHSPEYIKDVICFCYEIINRSPNENLAIIQLFKSLPLTIPIIFDPTAFNCYENYVLSYSLLSFCFKRIPNGRDEEKPFLLFAMNNFKSFAEVCLANDVNPALILSIFDLTSHAPRGFISQANQTIEIYSDSLKKTIGIVLNTLSNIDDRIELVKKIREYLYYFEDENKCNIMLEENNAVKSLASNSVFKLPIPIIEAFKKDSFNFFGFLKMSLSENKSYFDVFYRLCKICRFFAGGNICHLINRNVGQPLVNINEYNLFFPEVCQCVLEVFNEFPFDNKDFEEDQLSVNCCFALLSYALCNIQCQDNPGYLSLIDKIYQLFCKVYPKNIIEPKLLEPTLRVFIKNGKIDKLVEICDFFINHCDVILINDFQYELAFILMNGNIYSLQCIQNLSKSLLLLFVNDIDSKISESVLIVFARVALFNKKLYQMLLGPNYIPFLKKAYNNIVKKFKGLNESEQRIIFAFFALFSEDDQIRPRIQLLLVKMVEYLNDVFDKSETFVNPTSITSARSFFLEDLFYDDQQYLLHPLISSSVCQLIQEIMAGVEKPELLRYLENFINKYPYL</sequence>
<organism evidence="1 2">
    <name type="scientific">Tritrichomonas musculus</name>
    <dbReference type="NCBI Taxonomy" id="1915356"/>
    <lineage>
        <taxon>Eukaryota</taxon>
        <taxon>Metamonada</taxon>
        <taxon>Parabasalia</taxon>
        <taxon>Tritrichomonadida</taxon>
        <taxon>Tritrichomonadidae</taxon>
        <taxon>Tritrichomonas</taxon>
    </lineage>
</organism>
<evidence type="ECO:0000313" key="2">
    <source>
        <dbReference type="Proteomes" id="UP001470230"/>
    </source>
</evidence>